<gene>
    <name evidence="1" type="ORF">GLOINDRAFT_5826</name>
</gene>
<dbReference type="EMBL" id="KI295222">
    <property type="protein sequence ID" value="ESA03146.1"/>
    <property type="molecule type" value="Genomic_DNA"/>
</dbReference>
<reference evidence="1" key="1">
    <citation type="submission" date="2013-07" db="EMBL/GenBank/DDBJ databases">
        <title>The genome of an arbuscular mycorrhizal fungus provides insights into the evolution of the oldest plant symbiosis.</title>
        <authorList>
            <consortium name="DOE Joint Genome Institute"/>
            <person name="Tisserant E."/>
            <person name="Malbreil M."/>
            <person name="Kuo A."/>
            <person name="Kohler A."/>
            <person name="Symeonidi A."/>
            <person name="Balestrini R."/>
            <person name="Charron P."/>
            <person name="Duensing N."/>
            <person name="Frei-dit-Frey N."/>
            <person name="Gianinazzi-Pearson V."/>
            <person name="Gilbert B."/>
            <person name="Handa Y."/>
            <person name="Hijri M."/>
            <person name="Kaul R."/>
            <person name="Kawaguchi M."/>
            <person name="Krajinski F."/>
            <person name="Lammers P."/>
            <person name="Lapierre D."/>
            <person name="Masclaux F.G."/>
            <person name="Murat C."/>
            <person name="Morin E."/>
            <person name="Ndikumana S."/>
            <person name="Pagni M."/>
            <person name="Petitpierre D."/>
            <person name="Requena N."/>
            <person name="Rosikiewicz P."/>
            <person name="Riley R."/>
            <person name="Saito K."/>
            <person name="San Clemente H."/>
            <person name="Shapiro H."/>
            <person name="van Tuinen D."/>
            <person name="Becard G."/>
            <person name="Bonfante P."/>
            <person name="Paszkowski U."/>
            <person name="Shachar-Hill Y."/>
            <person name="Young J.P."/>
            <person name="Sanders I.R."/>
            <person name="Henrissat B."/>
            <person name="Rensing S.A."/>
            <person name="Grigoriev I.V."/>
            <person name="Corradi N."/>
            <person name="Roux C."/>
            <person name="Martin F."/>
        </authorList>
    </citation>
    <scope>NUCLEOTIDE SEQUENCE</scope>
    <source>
        <strain evidence="1">DAOM 197198</strain>
    </source>
</reference>
<protein>
    <submittedName>
        <fullName evidence="1">Uncharacterized protein</fullName>
    </submittedName>
</protein>
<evidence type="ECO:0000313" key="1">
    <source>
        <dbReference type="EMBL" id="ESA03146.1"/>
    </source>
</evidence>
<sequence length="159" mass="18506">MPWIKLQTRKNVSFNALVIAKVLDISIATDPIDRTTWNVSEGKEPLLKLALLPVQGRVARWYRDVAHLCTSRINNMTIIDDMKIAEVDHWAFLLDIIPDARRKQVIFIREDSDVWSLGKINKIRCHEQGIIVNYRLGYNDNGTIGWQDIYQLTAVKWQY</sequence>
<accession>U9TIH0</accession>
<dbReference type="VEuPathDB" id="FungiDB:RhiirFUN_025253"/>
<dbReference type="AlphaFoldDB" id="U9TIH0"/>
<name>U9TIH0_RHIID</name>
<dbReference type="HOGENOM" id="CLU_1661733_0_0_1"/>
<proteinExistence type="predicted"/>
<organism evidence="1">
    <name type="scientific">Rhizophagus irregularis (strain DAOM 181602 / DAOM 197198 / MUCL 43194)</name>
    <name type="common">Arbuscular mycorrhizal fungus</name>
    <name type="synonym">Glomus intraradices</name>
    <dbReference type="NCBI Taxonomy" id="747089"/>
    <lineage>
        <taxon>Eukaryota</taxon>
        <taxon>Fungi</taxon>
        <taxon>Fungi incertae sedis</taxon>
        <taxon>Mucoromycota</taxon>
        <taxon>Glomeromycotina</taxon>
        <taxon>Glomeromycetes</taxon>
        <taxon>Glomerales</taxon>
        <taxon>Glomeraceae</taxon>
        <taxon>Rhizophagus</taxon>
    </lineage>
</organism>